<dbReference type="SUPFAM" id="SSF47473">
    <property type="entry name" value="EF-hand"/>
    <property type="match status" value="1"/>
</dbReference>
<dbReference type="PANTHER" id="PTHR19961">
    <property type="entry name" value="FIMBRIN/PLASTIN"/>
    <property type="match status" value="1"/>
</dbReference>
<proteinExistence type="predicted"/>
<dbReference type="CDD" id="cd21298">
    <property type="entry name" value="CH_PLS_rpt3"/>
    <property type="match status" value="1"/>
</dbReference>
<feature type="transmembrane region" description="Helical" evidence="4">
    <location>
        <begin position="12"/>
        <end position="35"/>
    </location>
</feature>
<dbReference type="CDD" id="cd00051">
    <property type="entry name" value="EFh"/>
    <property type="match status" value="1"/>
</dbReference>
<dbReference type="InterPro" id="IPR018247">
    <property type="entry name" value="EF_Hand_1_Ca_BS"/>
</dbReference>
<dbReference type="SMART" id="SM00054">
    <property type="entry name" value="EFh"/>
    <property type="match status" value="2"/>
</dbReference>
<protein>
    <recommendedName>
        <fullName evidence="9">Fimbrin</fullName>
    </recommendedName>
</protein>
<keyword evidence="8" id="KW-1185">Reference proteome</keyword>
<name>A0ABP0GJ16_CLALP</name>
<dbReference type="EMBL" id="CAWYQH010000119">
    <property type="protein sequence ID" value="CAK8690886.1"/>
    <property type="molecule type" value="Genomic_DNA"/>
</dbReference>
<dbReference type="CDD" id="cd21301">
    <property type="entry name" value="CH_PLS_rpt4"/>
    <property type="match status" value="1"/>
</dbReference>
<accession>A0ABP0GJ16</accession>
<evidence type="ECO:0000259" key="6">
    <source>
        <dbReference type="PROSITE" id="PS50222"/>
    </source>
</evidence>
<dbReference type="Pfam" id="PF13499">
    <property type="entry name" value="EF-hand_7"/>
    <property type="match status" value="1"/>
</dbReference>
<feature type="domain" description="Calponin-homology (CH)" evidence="5">
    <location>
        <begin position="568"/>
        <end position="676"/>
    </location>
</feature>
<dbReference type="PROSITE" id="PS00019">
    <property type="entry name" value="ACTININ_1"/>
    <property type="match status" value="1"/>
</dbReference>
<dbReference type="PROSITE" id="PS50222">
    <property type="entry name" value="EF_HAND_2"/>
    <property type="match status" value="1"/>
</dbReference>
<feature type="domain" description="Calponin-homology (CH)" evidence="5">
    <location>
        <begin position="169"/>
        <end position="284"/>
    </location>
</feature>
<sequence>MLEVNNLDLTAAISVVSLVFQLHELIVNVLGIPVIRIQKKFYKMTTESELIQQMADVKLNDEEKETVANAFVAVDSNNNGFIEQDELVELFRMCQNPLPAYKIRMMMQEMDINKDNRLSITEVAKLYEKHTENEMAKTFKKAVKTQQGIVAHGGMSQSSAEGTQHSYSEEECLAFTNWIARNLAKDADCKDKVKDLKPESLFNIMEDGVVLCKMINLSQPETIDERTINKTKLNVYKVQENLNLALNSSSAIGCSIVNIGAQDISEGKPHLILGLLWQIIRIGLFAKIDLMKNAEIAALLEEGETLEDLMNLSPEELLLRWMNYHLANSPTYQSQAGGKKITNFSGDIKDSVAYVCLLEQIQPVDEETKQYELTPPITADTTAPDNLARAEKMLKSADRLGCREFVTPKDVVKGNAKLNMAFVANLFNTHPALKKVEIDEALIEETREVKTFRNWMNSLGVSPRVYNFNNDLKDGLVLLQLYGHLDDQVVNWNKVNKPPFTMMGGNMKKLENCNYTVDIGKKLKFSLVGIDGSNINQGDNTLTLGLVWQLMRYYTLKILQDISEQDTPAKDKEIIAWTNEKLTANGKETRISSFKDPSVTTSHVVIDLIDCIAPGKVNYDIINPGNSEEEKISNAKYAISMARKIGSKIYALPEDLVEPNPKMVMTVFACLMATAMDNAKNEAPAEEEAQ</sequence>
<dbReference type="InterPro" id="IPR039959">
    <property type="entry name" value="Fimbrin/Plastin"/>
</dbReference>
<keyword evidence="4" id="KW-1133">Transmembrane helix</keyword>
<dbReference type="PROSITE" id="PS50021">
    <property type="entry name" value="CH"/>
    <property type="match status" value="4"/>
</dbReference>
<dbReference type="SMART" id="SM00033">
    <property type="entry name" value="CH"/>
    <property type="match status" value="4"/>
</dbReference>
<keyword evidence="4" id="KW-0472">Membrane</keyword>
<evidence type="ECO:0000313" key="8">
    <source>
        <dbReference type="Proteomes" id="UP001642483"/>
    </source>
</evidence>
<feature type="domain" description="Calponin-homology (CH)" evidence="5">
    <location>
        <begin position="312"/>
        <end position="431"/>
    </location>
</feature>
<keyword evidence="3" id="KW-0009">Actin-binding</keyword>
<keyword evidence="2" id="KW-0106">Calcium</keyword>
<dbReference type="Gene3D" id="1.10.238.10">
    <property type="entry name" value="EF-hand"/>
    <property type="match status" value="1"/>
</dbReference>
<dbReference type="Gene3D" id="1.10.418.10">
    <property type="entry name" value="Calponin-like domain"/>
    <property type="match status" value="4"/>
</dbReference>
<evidence type="ECO:0000259" key="5">
    <source>
        <dbReference type="PROSITE" id="PS50021"/>
    </source>
</evidence>
<evidence type="ECO:0008006" key="9">
    <source>
        <dbReference type="Google" id="ProtNLM"/>
    </source>
</evidence>
<evidence type="ECO:0000256" key="1">
    <source>
        <dbReference type="ARBA" id="ARBA00022737"/>
    </source>
</evidence>
<dbReference type="InterPro" id="IPR002048">
    <property type="entry name" value="EF_hand_dom"/>
</dbReference>
<dbReference type="InterPro" id="IPR001589">
    <property type="entry name" value="Actinin_actin-bd_CS"/>
</dbReference>
<dbReference type="InterPro" id="IPR011992">
    <property type="entry name" value="EF-hand-dom_pair"/>
</dbReference>
<dbReference type="SUPFAM" id="SSF47576">
    <property type="entry name" value="Calponin-homology domain, CH-domain"/>
    <property type="match status" value="1"/>
</dbReference>
<keyword evidence="1" id="KW-0677">Repeat</keyword>
<evidence type="ECO:0000256" key="2">
    <source>
        <dbReference type="ARBA" id="ARBA00022837"/>
    </source>
</evidence>
<feature type="domain" description="EF-hand" evidence="6">
    <location>
        <begin position="62"/>
        <end position="97"/>
    </location>
</feature>
<gene>
    <name evidence="7" type="ORF">CVLEPA_LOCUS23442</name>
</gene>
<reference evidence="7 8" key="1">
    <citation type="submission" date="2024-02" db="EMBL/GenBank/DDBJ databases">
        <authorList>
            <person name="Daric V."/>
            <person name="Darras S."/>
        </authorList>
    </citation>
    <scope>NUCLEOTIDE SEQUENCE [LARGE SCALE GENOMIC DNA]</scope>
</reference>
<feature type="domain" description="Calponin-homology (CH)" evidence="5">
    <location>
        <begin position="446"/>
        <end position="555"/>
    </location>
</feature>
<dbReference type="PROSITE" id="PS00018">
    <property type="entry name" value="EF_HAND_1"/>
    <property type="match status" value="2"/>
</dbReference>
<dbReference type="Pfam" id="PF00307">
    <property type="entry name" value="CH"/>
    <property type="match status" value="4"/>
</dbReference>
<evidence type="ECO:0000256" key="3">
    <source>
        <dbReference type="ARBA" id="ARBA00023203"/>
    </source>
</evidence>
<comment type="caution">
    <text evidence="7">The sequence shown here is derived from an EMBL/GenBank/DDBJ whole genome shotgun (WGS) entry which is preliminary data.</text>
</comment>
<dbReference type="PROSITE" id="PS00020">
    <property type="entry name" value="ACTININ_2"/>
    <property type="match status" value="2"/>
</dbReference>
<dbReference type="CDD" id="cd21292">
    <property type="entry name" value="CH_PLS_rpt1"/>
    <property type="match status" value="1"/>
</dbReference>
<dbReference type="PANTHER" id="PTHR19961:SF18">
    <property type="entry name" value="FI19014P1"/>
    <property type="match status" value="1"/>
</dbReference>
<evidence type="ECO:0000313" key="7">
    <source>
        <dbReference type="EMBL" id="CAK8690886.1"/>
    </source>
</evidence>
<dbReference type="InterPro" id="IPR036872">
    <property type="entry name" value="CH_dom_sf"/>
</dbReference>
<dbReference type="Proteomes" id="UP001642483">
    <property type="component" value="Unassembled WGS sequence"/>
</dbReference>
<keyword evidence="4" id="KW-0812">Transmembrane</keyword>
<evidence type="ECO:0000256" key="4">
    <source>
        <dbReference type="SAM" id="Phobius"/>
    </source>
</evidence>
<organism evidence="7 8">
    <name type="scientific">Clavelina lepadiformis</name>
    <name type="common">Light-bulb sea squirt</name>
    <name type="synonym">Ascidia lepadiformis</name>
    <dbReference type="NCBI Taxonomy" id="159417"/>
    <lineage>
        <taxon>Eukaryota</taxon>
        <taxon>Metazoa</taxon>
        <taxon>Chordata</taxon>
        <taxon>Tunicata</taxon>
        <taxon>Ascidiacea</taxon>
        <taxon>Aplousobranchia</taxon>
        <taxon>Clavelinidae</taxon>
        <taxon>Clavelina</taxon>
    </lineage>
</organism>
<dbReference type="InterPro" id="IPR001715">
    <property type="entry name" value="CH_dom"/>
</dbReference>